<evidence type="ECO:0000256" key="4">
    <source>
        <dbReference type="ARBA" id="ARBA00022989"/>
    </source>
</evidence>
<dbReference type="PRINTS" id="PR00237">
    <property type="entry name" value="GPCRRHODOPSN"/>
</dbReference>
<dbReference type="InterPro" id="IPR017452">
    <property type="entry name" value="GPCR_Rhodpsn_7TM"/>
</dbReference>
<accession>A0A8C9SBF7</accession>
<dbReference type="GO" id="GO:0004930">
    <property type="term" value="F:G protein-coupled receptor activity"/>
    <property type="evidence" value="ECO:0007669"/>
    <property type="project" value="UniProtKB-KW"/>
</dbReference>
<reference evidence="12" key="2">
    <citation type="submission" date="2025-08" db="UniProtKB">
        <authorList>
            <consortium name="Ensembl"/>
        </authorList>
    </citation>
    <scope>IDENTIFICATION</scope>
</reference>
<evidence type="ECO:0000256" key="5">
    <source>
        <dbReference type="ARBA" id="ARBA00023040"/>
    </source>
</evidence>
<feature type="transmembrane region" description="Helical" evidence="10">
    <location>
        <begin position="262"/>
        <end position="285"/>
    </location>
</feature>
<evidence type="ECO:0000313" key="12">
    <source>
        <dbReference type="Ensembl" id="ENSSFOP00015028309.2"/>
    </source>
</evidence>
<dbReference type="InterPro" id="IPR000276">
    <property type="entry name" value="GPCR_Rhodpsn"/>
</dbReference>
<evidence type="ECO:0000256" key="1">
    <source>
        <dbReference type="ARBA" id="ARBA00004651"/>
    </source>
</evidence>
<evidence type="ECO:0000256" key="2">
    <source>
        <dbReference type="ARBA" id="ARBA00022475"/>
    </source>
</evidence>
<protein>
    <submittedName>
        <fullName evidence="12">G protein-coupled receptor 35, tandem duplicate 1</fullName>
    </submittedName>
</protein>
<dbReference type="OrthoDB" id="6086428at2759"/>
<evidence type="ECO:0000256" key="3">
    <source>
        <dbReference type="ARBA" id="ARBA00022692"/>
    </source>
</evidence>
<reference evidence="12 13" key="1">
    <citation type="submission" date="2019-04" db="EMBL/GenBank/DDBJ databases">
        <authorList>
            <consortium name="Wellcome Sanger Institute Data Sharing"/>
        </authorList>
    </citation>
    <scope>NUCLEOTIDE SEQUENCE [LARGE SCALE GENOMIC DNA]</scope>
</reference>
<dbReference type="RefSeq" id="XP_018615849.2">
    <property type="nucleotide sequence ID" value="XM_018760333.2"/>
</dbReference>
<dbReference type="SUPFAM" id="SSF81321">
    <property type="entry name" value="Family A G protein-coupled receptor-like"/>
    <property type="match status" value="1"/>
</dbReference>
<keyword evidence="8" id="KW-0325">Glycoprotein</keyword>
<dbReference type="PROSITE" id="PS50262">
    <property type="entry name" value="G_PROTEIN_RECEP_F1_2"/>
    <property type="match status" value="1"/>
</dbReference>
<dbReference type="Ensembl" id="ENSSFOT00015028629.2">
    <property type="protein sequence ID" value="ENSSFOP00015028309.2"/>
    <property type="gene ID" value="ENSSFOG00015018172.2"/>
</dbReference>
<dbReference type="AlphaFoldDB" id="A0A8C9SBF7"/>
<dbReference type="Gene3D" id="1.20.1070.10">
    <property type="entry name" value="Rhodopsin 7-helix transmembrane proteins"/>
    <property type="match status" value="1"/>
</dbReference>
<dbReference type="RefSeq" id="XP_018615857.2">
    <property type="nucleotide sequence ID" value="XM_018760341.2"/>
</dbReference>
<reference evidence="12" key="3">
    <citation type="submission" date="2025-09" db="UniProtKB">
        <authorList>
            <consortium name="Ensembl"/>
        </authorList>
    </citation>
    <scope>IDENTIFICATION</scope>
</reference>
<keyword evidence="13" id="KW-1185">Reference proteome</keyword>
<gene>
    <name evidence="12" type="primary">gpr35.2</name>
</gene>
<dbReference type="GeneTree" id="ENSGT01040000240444"/>
<feature type="transmembrane region" description="Helical" evidence="10">
    <location>
        <begin position="218"/>
        <end position="242"/>
    </location>
</feature>
<sequence>MKMTNCSQDVPAGVQIFYIAVGVPTFIFGLLVNVAFLVALCYSQRNTWTYMMVYIVNMAFSDTIVLIFLPVKMYSFYNQWNFVQLCLFFVSSYFVNMYVSIFTVTAISVVRYVAIKYPFRALEIMSPRKAVIVCVLIWLTICSLSYIFHFVDSPGDNATNITCFQKIKNDAFPLEFILVLEIVGFLLPLIIMSFCSIKIVMYLYKKTDISSASEKTQCIGIIITNLIVFILCFTPLHLSFLFKFLVQTYYPGSCQLYKLAHSFVHIATCISHTNCCFDVFSYYFLTSSFWKRLSASFQLNRNTCCFTKNSVL</sequence>
<keyword evidence="6 10" id="KW-0472">Membrane</keyword>
<keyword evidence="2" id="KW-1003">Cell membrane</keyword>
<dbReference type="Pfam" id="PF00001">
    <property type="entry name" value="7tm_1"/>
    <property type="match status" value="1"/>
</dbReference>
<proteinExistence type="predicted"/>
<keyword evidence="7" id="KW-0675">Receptor</keyword>
<evidence type="ECO:0000256" key="6">
    <source>
        <dbReference type="ARBA" id="ARBA00023136"/>
    </source>
</evidence>
<evidence type="ECO:0000259" key="11">
    <source>
        <dbReference type="PROSITE" id="PS50262"/>
    </source>
</evidence>
<evidence type="ECO:0000256" key="7">
    <source>
        <dbReference type="ARBA" id="ARBA00023170"/>
    </source>
</evidence>
<organism evidence="12 13">
    <name type="scientific">Scleropages formosus</name>
    <name type="common">Asian bonytongue</name>
    <name type="synonym">Osteoglossum formosum</name>
    <dbReference type="NCBI Taxonomy" id="113540"/>
    <lineage>
        <taxon>Eukaryota</taxon>
        <taxon>Metazoa</taxon>
        <taxon>Chordata</taxon>
        <taxon>Craniata</taxon>
        <taxon>Vertebrata</taxon>
        <taxon>Euteleostomi</taxon>
        <taxon>Actinopterygii</taxon>
        <taxon>Neopterygii</taxon>
        <taxon>Teleostei</taxon>
        <taxon>Osteoglossocephala</taxon>
        <taxon>Osteoglossomorpha</taxon>
        <taxon>Osteoglossiformes</taxon>
        <taxon>Osteoglossidae</taxon>
        <taxon>Scleropages</taxon>
    </lineage>
</organism>
<feature type="domain" description="G-protein coupled receptors family 1 profile" evidence="11">
    <location>
        <begin position="32"/>
        <end position="282"/>
    </location>
</feature>
<dbReference type="GO" id="GO:0005886">
    <property type="term" value="C:plasma membrane"/>
    <property type="evidence" value="ECO:0007669"/>
    <property type="project" value="UniProtKB-SubCell"/>
</dbReference>
<keyword evidence="4 10" id="KW-1133">Transmembrane helix</keyword>
<dbReference type="RefSeq" id="XP_018615833.2">
    <property type="nucleotide sequence ID" value="XM_018760317.2"/>
</dbReference>
<dbReference type="GO" id="GO:0007200">
    <property type="term" value="P:phospholipase C-activating G protein-coupled receptor signaling pathway"/>
    <property type="evidence" value="ECO:0007669"/>
    <property type="project" value="TreeGrafter"/>
</dbReference>
<evidence type="ECO:0000256" key="9">
    <source>
        <dbReference type="ARBA" id="ARBA00023224"/>
    </source>
</evidence>
<keyword evidence="3 10" id="KW-0812">Transmembrane</keyword>
<evidence type="ECO:0000313" key="13">
    <source>
        <dbReference type="Proteomes" id="UP000694397"/>
    </source>
</evidence>
<dbReference type="FunFam" id="1.20.1070.10:FF:000142">
    <property type="entry name" value="G protein-coupled receptor 55"/>
    <property type="match status" value="1"/>
</dbReference>
<feature type="transmembrane region" description="Helical" evidence="10">
    <location>
        <begin position="130"/>
        <end position="151"/>
    </location>
</feature>
<dbReference type="RefSeq" id="XP_018615826.2">
    <property type="nucleotide sequence ID" value="XM_018760310.2"/>
</dbReference>
<comment type="subcellular location">
    <subcellularLocation>
        <location evidence="1">Cell membrane</location>
        <topology evidence="1">Multi-pass membrane protein</topology>
    </subcellularLocation>
</comment>
<evidence type="ECO:0000256" key="8">
    <source>
        <dbReference type="ARBA" id="ARBA00023180"/>
    </source>
</evidence>
<keyword evidence="5" id="KW-0297">G-protein coupled receptor</keyword>
<feature type="transmembrane region" description="Helical" evidence="10">
    <location>
        <begin position="171"/>
        <end position="197"/>
    </location>
</feature>
<name>A0A8C9SBF7_SCLFO</name>
<keyword evidence="9" id="KW-0807">Transducer</keyword>
<dbReference type="RefSeq" id="XP_018615841.2">
    <property type="nucleotide sequence ID" value="XM_018760325.2"/>
</dbReference>
<feature type="transmembrane region" description="Helical" evidence="10">
    <location>
        <begin position="82"/>
        <end position="110"/>
    </location>
</feature>
<feature type="transmembrane region" description="Helical" evidence="10">
    <location>
        <begin position="52"/>
        <end position="70"/>
    </location>
</feature>
<evidence type="ECO:0000256" key="10">
    <source>
        <dbReference type="SAM" id="Phobius"/>
    </source>
</evidence>
<dbReference type="PANTHER" id="PTHR24232">
    <property type="entry name" value="G-PROTEIN COUPLED RECEPTOR"/>
    <property type="match status" value="1"/>
</dbReference>
<feature type="transmembrane region" description="Helical" evidence="10">
    <location>
        <begin position="16"/>
        <end position="40"/>
    </location>
</feature>
<dbReference type="GeneID" id="108939166"/>
<dbReference type="Proteomes" id="UP000694397">
    <property type="component" value="Chromosome 2"/>
</dbReference>
<dbReference type="PANTHER" id="PTHR24232:SF100">
    <property type="entry name" value="G PROTEIN-COUPLED RECEPTOR 35, TANDEM DUPLICATE 1-RELATED"/>
    <property type="match status" value="1"/>
</dbReference>
<dbReference type="GO" id="GO:0035025">
    <property type="term" value="P:positive regulation of Rho protein signal transduction"/>
    <property type="evidence" value="ECO:0007669"/>
    <property type="project" value="TreeGrafter"/>
</dbReference>